<evidence type="ECO:0000313" key="2">
    <source>
        <dbReference type="EMBL" id="GIY64088.1"/>
    </source>
</evidence>
<evidence type="ECO:0000313" key="3">
    <source>
        <dbReference type="Proteomes" id="UP001054945"/>
    </source>
</evidence>
<protein>
    <submittedName>
        <fullName evidence="2">Uncharacterized protein</fullName>
    </submittedName>
</protein>
<proteinExistence type="predicted"/>
<dbReference type="AlphaFoldDB" id="A0AAV4V259"/>
<feature type="transmembrane region" description="Helical" evidence="1">
    <location>
        <begin position="6"/>
        <end position="25"/>
    </location>
</feature>
<keyword evidence="3" id="KW-1185">Reference proteome</keyword>
<reference evidence="2 3" key="1">
    <citation type="submission" date="2021-06" db="EMBL/GenBank/DDBJ databases">
        <title>Caerostris extrusa draft genome.</title>
        <authorList>
            <person name="Kono N."/>
            <person name="Arakawa K."/>
        </authorList>
    </citation>
    <scope>NUCLEOTIDE SEQUENCE [LARGE SCALE GENOMIC DNA]</scope>
</reference>
<evidence type="ECO:0000256" key="1">
    <source>
        <dbReference type="SAM" id="Phobius"/>
    </source>
</evidence>
<sequence>MYLRTLDVAFFLYDTLTCVINLYIISSILSNPHHKIHNCFFEGSESSASCTLYFKSSLIIGVVATSKLVNKLSENELAVILKGRQVDPQNPEKDMNRSILTLKVRKGARLLKTAFSAVKKNLVRGILDLH</sequence>
<dbReference type="Proteomes" id="UP001054945">
    <property type="component" value="Unassembled WGS sequence"/>
</dbReference>
<keyword evidence="1" id="KW-1133">Transmembrane helix</keyword>
<keyword evidence="1" id="KW-0812">Transmembrane</keyword>
<keyword evidence="1" id="KW-0472">Membrane</keyword>
<dbReference type="EMBL" id="BPLR01013831">
    <property type="protein sequence ID" value="GIY64088.1"/>
    <property type="molecule type" value="Genomic_DNA"/>
</dbReference>
<organism evidence="2 3">
    <name type="scientific">Caerostris extrusa</name>
    <name type="common">Bark spider</name>
    <name type="synonym">Caerostris bankana</name>
    <dbReference type="NCBI Taxonomy" id="172846"/>
    <lineage>
        <taxon>Eukaryota</taxon>
        <taxon>Metazoa</taxon>
        <taxon>Ecdysozoa</taxon>
        <taxon>Arthropoda</taxon>
        <taxon>Chelicerata</taxon>
        <taxon>Arachnida</taxon>
        <taxon>Araneae</taxon>
        <taxon>Araneomorphae</taxon>
        <taxon>Entelegynae</taxon>
        <taxon>Araneoidea</taxon>
        <taxon>Araneidae</taxon>
        <taxon>Caerostris</taxon>
    </lineage>
</organism>
<comment type="caution">
    <text evidence="2">The sequence shown here is derived from an EMBL/GenBank/DDBJ whole genome shotgun (WGS) entry which is preliminary data.</text>
</comment>
<gene>
    <name evidence="2" type="ORF">CEXT_766791</name>
</gene>
<accession>A0AAV4V259</accession>
<name>A0AAV4V259_CAEEX</name>